<accession>A0A0G0WF63</accession>
<evidence type="ECO:0000256" key="5">
    <source>
        <dbReference type="ARBA" id="ARBA00007383"/>
    </source>
</evidence>
<dbReference type="EMBL" id="LCAB01000008">
    <property type="protein sequence ID" value="KKR82935.1"/>
    <property type="molecule type" value="Genomic_DNA"/>
</dbReference>
<evidence type="ECO:0000256" key="14">
    <source>
        <dbReference type="HAMAP-Rule" id="MF_00052"/>
    </source>
</evidence>
<comment type="subcellular location">
    <subcellularLocation>
        <location evidence="4 14">Cytoplasm</location>
    </subcellularLocation>
</comment>
<dbReference type="InterPro" id="IPR024567">
    <property type="entry name" value="RNase_HII/HIII_dom"/>
</dbReference>
<evidence type="ECO:0000256" key="15">
    <source>
        <dbReference type="PROSITE-ProRule" id="PRU01319"/>
    </source>
</evidence>
<keyword evidence="13 14" id="KW-0464">Manganese</keyword>
<evidence type="ECO:0000256" key="8">
    <source>
        <dbReference type="ARBA" id="ARBA00022490"/>
    </source>
</evidence>
<evidence type="ECO:0000256" key="12">
    <source>
        <dbReference type="ARBA" id="ARBA00022801"/>
    </source>
</evidence>
<dbReference type="InterPro" id="IPR001352">
    <property type="entry name" value="RNase_HII/HIII"/>
</dbReference>
<evidence type="ECO:0000256" key="2">
    <source>
        <dbReference type="ARBA" id="ARBA00001946"/>
    </source>
</evidence>
<comment type="caution">
    <text evidence="18">The sequence shown here is derived from an EMBL/GenBank/DDBJ whole genome shotgun (WGS) entry which is preliminary data.</text>
</comment>
<name>A0A0G0WF63_9BACT</name>
<dbReference type="PROSITE" id="PS51975">
    <property type="entry name" value="RNASE_H_2"/>
    <property type="match status" value="1"/>
</dbReference>
<dbReference type="GO" id="GO:0004523">
    <property type="term" value="F:RNA-DNA hybrid ribonuclease activity"/>
    <property type="evidence" value="ECO:0007669"/>
    <property type="project" value="UniProtKB-UniRule"/>
</dbReference>
<evidence type="ECO:0000256" key="9">
    <source>
        <dbReference type="ARBA" id="ARBA00022722"/>
    </source>
</evidence>
<keyword evidence="10 14" id="KW-0479">Metal-binding</keyword>
<protein>
    <recommendedName>
        <fullName evidence="7 14">Ribonuclease HII</fullName>
        <shortName evidence="14">RNase HII</shortName>
        <ecNumber evidence="6 14">3.1.26.4</ecNumber>
    </recommendedName>
</protein>
<comment type="similarity">
    <text evidence="5 14 16">Belongs to the RNase HII family.</text>
</comment>
<evidence type="ECO:0000256" key="3">
    <source>
        <dbReference type="ARBA" id="ARBA00004065"/>
    </source>
</evidence>
<dbReference type="Pfam" id="PF01351">
    <property type="entry name" value="RNase_HII"/>
    <property type="match status" value="1"/>
</dbReference>
<dbReference type="Gene3D" id="3.30.420.10">
    <property type="entry name" value="Ribonuclease H-like superfamily/Ribonuclease H"/>
    <property type="match status" value="1"/>
</dbReference>
<dbReference type="HAMAP" id="MF_00052_B">
    <property type="entry name" value="RNase_HII_B"/>
    <property type="match status" value="1"/>
</dbReference>
<dbReference type="GO" id="GO:0032299">
    <property type="term" value="C:ribonuclease H2 complex"/>
    <property type="evidence" value="ECO:0007669"/>
    <property type="project" value="TreeGrafter"/>
</dbReference>
<comment type="cofactor">
    <cofactor evidence="2">
        <name>Mg(2+)</name>
        <dbReference type="ChEBI" id="CHEBI:18420"/>
    </cofactor>
</comment>
<comment type="catalytic activity">
    <reaction evidence="1 14 15 16">
        <text>Endonucleolytic cleavage to 5'-phosphomonoester.</text>
        <dbReference type="EC" id="3.1.26.4"/>
    </reaction>
</comment>
<feature type="binding site" evidence="14 15">
    <location>
        <position position="117"/>
    </location>
    <ligand>
        <name>a divalent metal cation</name>
        <dbReference type="ChEBI" id="CHEBI:60240"/>
    </ligand>
</feature>
<dbReference type="GO" id="GO:0043137">
    <property type="term" value="P:DNA replication, removal of RNA primer"/>
    <property type="evidence" value="ECO:0007669"/>
    <property type="project" value="TreeGrafter"/>
</dbReference>
<keyword evidence="9 14" id="KW-0540">Nuclease</keyword>
<keyword evidence="8 14" id="KW-0963">Cytoplasm</keyword>
<organism evidence="18 19">
    <name type="scientific">Candidatus Daviesbacteria bacterium GW2011_GWA2_40_9</name>
    <dbReference type="NCBI Taxonomy" id="1618424"/>
    <lineage>
        <taxon>Bacteria</taxon>
        <taxon>Candidatus Daviesiibacteriota</taxon>
    </lineage>
</organism>
<dbReference type="InterPro" id="IPR022898">
    <property type="entry name" value="RNase_HII"/>
</dbReference>
<evidence type="ECO:0000256" key="7">
    <source>
        <dbReference type="ARBA" id="ARBA00019179"/>
    </source>
</evidence>
<dbReference type="AlphaFoldDB" id="A0A0G0WF63"/>
<dbReference type="PANTHER" id="PTHR10954">
    <property type="entry name" value="RIBONUCLEASE H2 SUBUNIT A"/>
    <property type="match status" value="1"/>
</dbReference>
<evidence type="ECO:0000259" key="17">
    <source>
        <dbReference type="PROSITE" id="PS51975"/>
    </source>
</evidence>
<feature type="binding site" evidence="14 15">
    <location>
        <position position="24"/>
    </location>
    <ligand>
        <name>a divalent metal cation</name>
        <dbReference type="ChEBI" id="CHEBI:60240"/>
    </ligand>
</feature>
<gene>
    <name evidence="14" type="primary">rnhB</name>
    <name evidence="18" type="ORF">UU29_C0008G0044</name>
</gene>
<evidence type="ECO:0000256" key="13">
    <source>
        <dbReference type="ARBA" id="ARBA00023211"/>
    </source>
</evidence>
<evidence type="ECO:0000256" key="11">
    <source>
        <dbReference type="ARBA" id="ARBA00022759"/>
    </source>
</evidence>
<comment type="function">
    <text evidence="3 14 16">Endonuclease that specifically degrades the RNA of RNA-DNA hybrids.</text>
</comment>
<dbReference type="NCBIfam" id="NF000595">
    <property type="entry name" value="PRK00015.1-3"/>
    <property type="match status" value="1"/>
</dbReference>
<dbReference type="GO" id="GO:0006298">
    <property type="term" value="P:mismatch repair"/>
    <property type="evidence" value="ECO:0007669"/>
    <property type="project" value="TreeGrafter"/>
</dbReference>
<evidence type="ECO:0000313" key="18">
    <source>
        <dbReference type="EMBL" id="KKR82935.1"/>
    </source>
</evidence>
<dbReference type="GO" id="GO:0030145">
    <property type="term" value="F:manganese ion binding"/>
    <property type="evidence" value="ECO:0007669"/>
    <property type="project" value="UniProtKB-UniRule"/>
</dbReference>
<proteinExistence type="inferred from homology"/>
<evidence type="ECO:0000256" key="1">
    <source>
        <dbReference type="ARBA" id="ARBA00000077"/>
    </source>
</evidence>
<dbReference type="PATRIC" id="fig|1618424.3.peg.598"/>
<evidence type="ECO:0000256" key="16">
    <source>
        <dbReference type="RuleBase" id="RU003515"/>
    </source>
</evidence>
<feature type="binding site" evidence="14 15">
    <location>
        <position position="25"/>
    </location>
    <ligand>
        <name>a divalent metal cation</name>
        <dbReference type="ChEBI" id="CHEBI:60240"/>
    </ligand>
</feature>
<dbReference type="Proteomes" id="UP000034601">
    <property type="component" value="Unassembled WGS sequence"/>
</dbReference>
<evidence type="ECO:0000256" key="4">
    <source>
        <dbReference type="ARBA" id="ARBA00004496"/>
    </source>
</evidence>
<dbReference type="InterPro" id="IPR012337">
    <property type="entry name" value="RNaseH-like_sf"/>
</dbReference>
<keyword evidence="12 14" id="KW-0378">Hydrolase</keyword>
<dbReference type="EC" id="3.1.26.4" evidence="6 14"/>
<sequence length="216" mass="24073">MIFPTLDIEIKLWESGYSYVCGLDEVGRGCFAGPVVVGAVVFPKDVVLPEGIADSKLLKPQTRERLAEEIKKVALGWSIAEISVRDINNMGIGKATQKAFRKAVISVKPKPDFVVFDAFYNLNVVKIASSAYIKHLTRKRQQAVKDGDKICASISAASIIAKVYRDKLMVNLHQKYPYYGFAKHKGYGTKAHQEAIKKHGLCRIHRKSFSLGKFLT</sequence>
<dbReference type="CDD" id="cd07182">
    <property type="entry name" value="RNase_HII_bacteria_HII_like"/>
    <property type="match status" value="1"/>
</dbReference>
<keyword evidence="11 14" id="KW-0255">Endonuclease</keyword>
<dbReference type="GO" id="GO:0003723">
    <property type="term" value="F:RNA binding"/>
    <property type="evidence" value="ECO:0007669"/>
    <property type="project" value="UniProtKB-UniRule"/>
</dbReference>
<dbReference type="InterPro" id="IPR036397">
    <property type="entry name" value="RNaseH_sf"/>
</dbReference>
<evidence type="ECO:0000256" key="6">
    <source>
        <dbReference type="ARBA" id="ARBA00012180"/>
    </source>
</evidence>
<comment type="cofactor">
    <cofactor evidence="14 15">
        <name>Mn(2+)</name>
        <dbReference type="ChEBI" id="CHEBI:29035"/>
    </cofactor>
    <cofactor evidence="14 15">
        <name>Mg(2+)</name>
        <dbReference type="ChEBI" id="CHEBI:18420"/>
    </cofactor>
    <text evidence="14 15">Manganese or magnesium. Binds 1 divalent metal ion per monomer in the absence of substrate. May bind a second metal ion after substrate binding.</text>
</comment>
<feature type="domain" description="RNase H type-2" evidence="17">
    <location>
        <begin position="18"/>
        <end position="216"/>
    </location>
</feature>
<dbReference type="SUPFAM" id="SSF53098">
    <property type="entry name" value="Ribonuclease H-like"/>
    <property type="match status" value="1"/>
</dbReference>
<dbReference type="PANTHER" id="PTHR10954:SF18">
    <property type="entry name" value="RIBONUCLEASE HII"/>
    <property type="match status" value="1"/>
</dbReference>
<dbReference type="GO" id="GO:0005737">
    <property type="term" value="C:cytoplasm"/>
    <property type="evidence" value="ECO:0007669"/>
    <property type="project" value="UniProtKB-SubCell"/>
</dbReference>
<evidence type="ECO:0000313" key="19">
    <source>
        <dbReference type="Proteomes" id="UP000034601"/>
    </source>
</evidence>
<reference evidence="18 19" key="1">
    <citation type="journal article" date="2015" name="Nature">
        <title>rRNA introns, odd ribosomes, and small enigmatic genomes across a large radiation of phyla.</title>
        <authorList>
            <person name="Brown C.T."/>
            <person name="Hug L.A."/>
            <person name="Thomas B.C."/>
            <person name="Sharon I."/>
            <person name="Castelle C.J."/>
            <person name="Singh A."/>
            <person name="Wilkins M.J."/>
            <person name="Williams K.H."/>
            <person name="Banfield J.F."/>
        </authorList>
    </citation>
    <scope>NUCLEOTIDE SEQUENCE [LARGE SCALE GENOMIC DNA]</scope>
</reference>
<evidence type="ECO:0000256" key="10">
    <source>
        <dbReference type="ARBA" id="ARBA00022723"/>
    </source>
</evidence>